<comment type="catalytic activity">
    <reaction evidence="8">
        <text>D-gluconate + ATP = 6-phospho-D-gluconate + ADP + H(+)</text>
        <dbReference type="Rhea" id="RHEA:19433"/>
        <dbReference type="ChEBI" id="CHEBI:15378"/>
        <dbReference type="ChEBI" id="CHEBI:18391"/>
        <dbReference type="ChEBI" id="CHEBI:30616"/>
        <dbReference type="ChEBI" id="CHEBI:58759"/>
        <dbReference type="ChEBI" id="CHEBI:456216"/>
        <dbReference type="EC" id="2.7.1.12"/>
    </reaction>
</comment>
<evidence type="ECO:0000313" key="10">
    <source>
        <dbReference type="Proteomes" id="UP000568664"/>
    </source>
</evidence>
<dbReference type="Proteomes" id="UP000568664">
    <property type="component" value="Unassembled WGS sequence"/>
</dbReference>
<dbReference type="Gene3D" id="3.40.50.300">
    <property type="entry name" value="P-loop containing nucleotide triphosphate hydrolases"/>
    <property type="match status" value="1"/>
</dbReference>
<sequence>MSNALIPSLIVIMGVSGTGKSSLAECLSNRLHYRFIDADDFHSDEAKAMMANAKPITSPIRQAWINRLSTYLSELAVKGQSVVLAYSGLIASHRKQIAALPFKHYPFLLIGDENTIFNRMKNRTSHFANPKLLTSQINSFEPITEEESNLVLLNLEQSLEQLTDEVISIVVAEESKQ</sequence>
<evidence type="ECO:0000256" key="7">
    <source>
        <dbReference type="ARBA" id="ARBA00022840"/>
    </source>
</evidence>
<dbReference type="EMBL" id="JABBXH010000002">
    <property type="protein sequence ID" value="NMP31517.1"/>
    <property type="molecule type" value="Genomic_DNA"/>
</dbReference>
<dbReference type="SUPFAM" id="SSF52540">
    <property type="entry name" value="P-loop containing nucleoside triphosphate hydrolases"/>
    <property type="match status" value="1"/>
</dbReference>
<dbReference type="RefSeq" id="WP_169074825.1">
    <property type="nucleotide sequence ID" value="NZ_JABBXH010000002.1"/>
</dbReference>
<dbReference type="EC" id="2.7.1.12" evidence="3"/>
<keyword evidence="4" id="KW-0808">Transferase</keyword>
<evidence type="ECO:0000313" key="9">
    <source>
        <dbReference type="EMBL" id="NMP31517.1"/>
    </source>
</evidence>
<dbReference type="AlphaFoldDB" id="A0A7Y0Q754"/>
<comment type="caution">
    <text evidence="9">The sequence shown here is derived from an EMBL/GenBank/DDBJ whole genome shotgun (WGS) entry which is preliminary data.</text>
</comment>
<reference evidence="9 10" key="1">
    <citation type="submission" date="2020-04" db="EMBL/GenBank/DDBJ databases">
        <title>Thalassotalea sp. M1531, isolated from the surface of marine red alga.</title>
        <authorList>
            <person name="Pang L."/>
            <person name="Lu D.-C."/>
        </authorList>
    </citation>
    <scope>NUCLEOTIDE SEQUENCE [LARGE SCALE GENOMIC DNA]</scope>
    <source>
        <strain evidence="9 10">M1531</strain>
    </source>
</reference>
<dbReference type="PANTHER" id="PTHR43442:SF3">
    <property type="entry name" value="GLUCONOKINASE-RELATED"/>
    <property type="match status" value="1"/>
</dbReference>
<dbReference type="InterPro" id="IPR031322">
    <property type="entry name" value="Shikimate/glucono_kinase"/>
</dbReference>
<dbReference type="InterPro" id="IPR006001">
    <property type="entry name" value="Therm_gnt_kin"/>
</dbReference>
<dbReference type="InterPro" id="IPR027417">
    <property type="entry name" value="P-loop_NTPase"/>
</dbReference>
<dbReference type="PANTHER" id="PTHR43442">
    <property type="entry name" value="GLUCONOKINASE-RELATED"/>
    <property type="match status" value="1"/>
</dbReference>
<dbReference type="GO" id="GO:0005975">
    <property type="term" value="P:carbohydrate metabolic process"/>
    <property type="evidence" value="ECO:0007669"/>
    <property type="project" value="InterPro"/>
</dbReference>
<dbReference type="GO" id="GO:0005737">
    <property type="term" value="C:cytoplasm"/>
    <property type="evidence" value="ECO:0007669"/>
    <property type="project" value="TreeGrafter"/>
</dbReference>
<evidence type="ECO:0000256" key="2">
    <source>
        <dbReference type="ARBA" id="ARBA00008420"/>
    </source>
</evidence>
<dbReference type="CDD" id="cd02021">
    <property type="entry name" value="GntK"/>
    <property type="match status" value="1"/>
</dbReference>
<gene>
    <name evidence="9" type="ORF">HII17_08080</name>
</gene>
<dbReference type="Pfam" id="PF01202">
    <property type="entry name" value="SKI"/>
    <property type="match status" value="1"/>
</dbReference>
<proteinExistence type="inferred from homology"/>
<keyword evidence="6" id="KW-0418">Kinase</keyword>
<evidence type="ECO:0000256" key="6">
    <source>
        <dbReference type="ARBA" id="ARBA00022777"/>
    </source>
</evidence>
<keyword evidence="5" id="KW-0547">Nucleotide-binding</keyword>
<dbReference type="GO" id="GO:0046316">
    <property type="term" value="F:gluconokinase activity"/>
    <property type="evidence" value="ECO:0007669"/>
    <property type="project" value="UniProtKB-EC"/>
</dbReference>
<accession>A0A7Y0Q754</accession>
<evidence type="ECO:0000256" key="4">
    <source>
        <dbReference type="ARBA" id="ARBA00022679"/>
    </source>
</evidence>
<evidence type="ECO:0000256" key="1">
    <source>
        <dbReference type="ARBA" id="ARBA00004761"/>
    </source>
</evidence>
<comment type="pathway">
    <text evidence="1">Carbohydrate acid metabolism.</text>
</comment>
<evidence type="ECO:0000256" key="5">
    <source>
        <dbReference type="ARBA" id="ARBA00022741"/>
    </source>
</evidence>
<evidence type="ECO:0000256" key="3">
    <source>
        <dbReference type="ARBA" id="ARBA00012054"/>
    </source>
</evidence>
<dbReference type="GO" id="GO:0005524">
    <property type="term" value="F:ATP binding"/>
    <property type="evidence" value="ECO:0007669"/>
    <property type="project" value="UniProtKB-KW"/>
</dbReference>
<name>A0A7Y0Q754_9GAMM</name>
<keyword evidence="10" id="KW-1185">Reference proteome</keyword>
<organism evidence="9 10">
    <name type="scientific">Thalassotalea algicola</name>
    <dbReference type="NCBI Taxonomy" id="2716224"/>
    <lineage>
        <taxon>Bacteria</taxon>
        <taxon>Pseudomonadati</taxon>
        <taxon>Pseudomonadota</taxon>
        <taxon>Gammaproteobacteria</taxon>
        <taxon>Alteromonadales</taxon>
        <taxon>Colwelliaceae</taxon>
        <taxon>Thalassotalea</taxon>
    </lineage>
</organism>
<evidence type="ECO:0000256" key="8">
    <source>
        <dbReference type="ARBA" id="ARBA00048090"/>
    </source>
</evidence>
<keyword evidence="7" id="KW-0067">ATP-binding</keyword>
<comment type="similarity">
    <text evidence="2">Belongs to the gluconokinase GntK/GntV family.</text>
</comment>
<protein>
    <recommendedName>
        <fullName evidence="3">gluconokinase</fullName>
        <ecNumber evidence="3">2.7.1.12</ecNumber>
    </recommendedName>
</protein>